<evidence type="ECO:0000313" key="10">
    <source>
        <dbReference type="EMBL" id="SDH78401.1"/>
    </source>
</evidence>
<evidence type="ECO:0000256" key="4">
    <source>
        <dbReference type="ARBA" id="ARBA00023002"/>
    </source>
</evidence>
<evidence type="ECO:0000259" key="8">
    <source>
        <dbReference type="PROSITE" id="PS51352"/>
    </source>
</evidence>
<accession>A0A1G8F8F8</accession>
<dbReference type="Proteomes" id="UP000826616">
    <property type="component" value="Chromosome"/>
</dbReference>
<proteinExistence type="inferred from homology"/>
<dbReference type="PIRSF" id="PIRSF000239">
    <property type="entry name" value="AHPC"/>
    <property type="match status" value="1"/>
</dbReference>
<reference evidence="9 12" key="2">
    <citation type="submission" date="2021-08" db="EMBL/GenBank/DDBJ databases">
        <title>Complete genome sequence of the strain Aneurinibacillus thermoaerophilus CCM 8960.</title>
        <authorList>
            <person name="Musilova J."/>
            <person name="Kourilova X."/>
            <person name="Pernicova I."/>
            <person name="Bezdicek M."/>
            <person name="Lengerova M."/>
            <person name="Obruca S."/>
            <person name="Sedlar K."/>
        </authorList>
    </citation>
    <scope>NUCLEOTIDE SEQUENCE [LARGE SCALE GENOMIC DNA]</scope>
    <source>
        <strain evidence="9 12">CCM 8960</strain>
    </source>
</reference>
<keyword evidence="6" id="KW-0676">Redox-active center</keyword>
<comment type="similarity">
    <text evidence="1">Belongs to the peroxiredoxin family. AhpC/Prx1 subfamily.</text>
</comment>
<dbReference type="FunFam" id="3.40.30.10:FF:000101">
    <property type="entry name" value="2-cys peroxiredoxin"/>
    <property type="match status" value="1"/>
</dbReference>
<evidence type="ECO:0000256" key="6">
    <source>
        <dbReference type="ARBA" id="ARBA00023284"/>
    </source>
</evidence>
<dbReference type="InterPro" id="IPR024706">
    <property type="entry name" value="Peroxiredoxin_AhpC-typ"/>
</dbReference>
<dbReference type="EMBL" id="CP080764">
    <property type="protein sequence ID" value="QYY43043.1"/>
    <property type="molecule type" value="Genomic_DNA"/>
</dbReference>
<keyword evidence="2" id="KW-0575">Peroxidase</keyword>
<gene>
    <name evidence="9" type="ORF">K3F53_01535</name>
    <name evidence="10" type="ORF">SAMN04489735_10596</name>
</gene>
<name>A0A1G8F8F8_ANETH</name>
<dbReference type="PROSITE" id="PS51352">
    <property type="entry name" value="THIOREDOXIN_2"/>
    <property type="match status" value="1"/>
</dbReference>
<keyword evidence="3" id="KW-0049">Antioxidant</keyword>
<dbReference type="GeneID" id="97140041"/>
<keyword evidence="12" id="KW-1185">Reference proteome</keyword>
<dbReference type="PANTHER" id="PTHR10681">
    <property type="entry name" value="THIOREDOXIN PEROXIDASE"/>
    <property type="match status" value="1"/>
</dbReference>
<dbReference type="EMBL" id="FNDE01000059">
    <property type="protein sequence ID" value="SDH78401.1"/>
    <property type="molecule type" value="Genomic_DNA"/>
</dbReference>
<dbReference type="CDD" id="cd03015">
    <property type="entry name" value="PRX_Typ2cys"/>
    <property type="match status" value="1"/>
</dbReference>
<protein>
    <submittedName>
        <fullName evidence="9 10">Peroxiredoxin</fullName>
    </submittedName>
</protein>
<dbReference type="OrthoDB" id="9812811at2"/>
<evidence type="ECO:0000313" key="11">
    <source>
        <dbReference type="Proteomes" id="UP000198956"/>
    </source>
</evidence>
<evidence type="ECO:0000256" key="3">
    <source>
        <dbReference type="ARBA" id="ARBA00022862"/>
    </source>
</evidence>
<organism evidence="10 11">
    <name type="scientific">Aneurinibacillus thermoaerophilus</name>
    <dbReference type="NCBI Taxonomy" id="143495"/>
    <lineage>
        <taxon>Bacteria</taxon>
        <taxon>Bacillati</taxon>
        <taxon>Bacillota</taxon>
        <taxon>Bacilli</taxon>
        <taxon>Bacillales</taxon>
        <taxon>Paenibacillaceae</taxon>
        <taxon>Aneurinibacillus group</taxon>
        <taxon>Aneurinibacillus</taxon>
    </lineage>
</organism>
<dbReference type="RefSeq" id="WP_057900098.1">
    <property type="nucleotide sequence ID" value="NZ_CP080764.1"/>
</dbReference>
<evidence type="ECO:0000256" key="1">
    <source>
        <dbReference type="ARBA" id="ARBA00009796"/>
    </source>
</evidence>
<dbReference type="InterPro" id="IPR050217">
    <property type="entry name" value="Peroxiredoxin"/>
</dbReference>
<keyword evidence="5" id="KW-1015">Disulfide bond</keyword>
<feature type="active site" description="Cysteine sulfenic acid (-SOH) intermediate; for peroxidase activity" evidence="7">
    <location>
        <position position="51"/>
    </location>
</feature>
<dbReference type="GO" id="GO:0042744">
    <property type="term" value="P:hydrogen peroxide catabolic process"/>
    <property type="evidence" value="ECO:0007669"/>
    <property type="project" value="TreeGrafter"/>
</dbReference>
<dbReference type="GO" id="GO:0033554">
    <property type="term" value="P:cellular response to stress"/>
    <property type="evidence" value="ECO:0007669"/>
    <property type="project" value="TreeGrafter"/>
</dbReference>
<dbReference type="Pfam" id="PF00578">
    <property type="entry name" value="AhpC-TSA"/>
    <property type="match status" value="1"/>
</dbReference>
<dbReference type="GO" id="GO:0005829">
    <property type="term" value="C:cytosol"/>
    <property type="evidence" value="ECO:0007669"/>
    <property type="project" value="TreeGrafter"/>
</dbReference>
<dbReference type="Gene3D" id="3.40.30.10">
    <property type="entry name" value="Glutaredoxin"/>
    <property type="match status" value="1"/>
</dbReference>
<evidence type="ECO:0000313" key="9">
    <source>
        <dbReference type="EMBL" id="QYY43043.1"/>
    </source>
</evidence>
<dbReference type="GO" id="GO:0008379">
    <property type="term" value="F:thioredoxin peroxidase activity"/>
    <property type="evidence" value="ECO:0007669"/>
    <property type="project" value="TreeGrafter"/>
</dbReference>
<reference evidence="10 11" key="1">
    <citation type="submission" date="2016-10" db="EMBL/GenBank/DDBJ databases">
        <authorList>
            <person name="de Groot N.N."/>
        </authorList>
    </citation>
    <scope>NUCLEOTIDE SEQUENCE [LARGE SCALE GENOMIC DNA]</scope>
    <source>
        <strain evidence="10 11">L 420-91</strain>
    </source>
</reference>
<dbReference type="AlphaFoldDB" id="A0A1G8F8F8"/>
<dbReference type="InterPro" id="IPR013766">
    <property type="entry name" value="Thioredoxin_domain"/>
</dbReference>
<dbReference type="SUPFAM" id="SSF52833">
    <property type="entry name" value="Thioredoxin-like"/>
    <property type="match status" value="1"/>
</dbReference>
<keyword evidence="4" id="KW-0560">Oxidoreductase</keyword>
<dbReference type="GO" id="GO:0006979">
    <property type="term" value="P:response to oxidative stress"/>
    <property type="evidence" value="ECO:0007669"/>
    <property type="project" value="TreeGrafter"/>
</dbReference>
<evidence type="ECO:0000256" key="5">
    <source>
        <dbReference type="ARBA" id="ARBA00023157"/>
    </source>
</evidence>
<evidence type="ECO:0000256" key="7">
    <source>
        <dbReference type="PIRSR" id="PIRSR000239-1"/>
    </source>
</evidence>
<dbReference type="InterPro" id="IPR000866">
    <property type="entry name" value="AhpC/TSA"/>
</dbReference>
<dbReference type="InterPro" id="IPR036249">
    <property type="entry name" value="Thioredoxin-like_sf"/>
</dbReference>
<evidence type="ECO:0000256" key="2">
    <source>
        <dbReference type="ARBA" id="ARBA00022559"/>
    </source>
</evidence>
<evidence type="ECO:0000313" key="12">
    <source>
        <dbReference type="Proteomes" id="UP000826616"/>
    </source>
</evidence>
<feature type="domain" description="Thioredoxin" evidence="8">
    <location>
        <begin position="4"/>
        <end position="164"/>
    </location>
</feature>
<dbReference type="GO" id="GO:0045454">
    <property type="term" value="P:cell redox homeostasis"/>
    <property type="evidence" value="ECO:0007669"/>
    <property type="project" value="TreeGrafter"/>
</dbReference>
<sequence length="179" mass="19878">MADRLVGKKAPTFTMETVLGNGEDFGKVSLEDYRGKWLVLFFYPMDFTFVCPTEITALSDAYEQFAELDADILGVSTDSVYTHRAWINTPREQNGLGKLNFPLAADLTHKVSHDYGVLVEEQGVAQRGLFIIDPEGELKYQVVTDDNVGRSVDETLRVLQALQAGGLCPANWKPGMKTL</sequence>
<dbReference type="PANTHER" id="PTHR10681:SF121">
    <property type="entry name" value="ALKYL HYDROPEROXIDE REDUCTASE C"/>
    <property type="match status" value="1"/>
</dbReference>
<dbReference type="Proteomes" id="UP000198956">
    <property type="component" value="Unassembled WGS sequence"/>
</dbReference>